<proteinExistence type="predicted"/>
<evidence type="ECO:0000313" key="7">
    <source>
        <dbReference type="EMBL" id="OOH96124.1"/>
    </source>
</evidence>
<evidence type="ECO:0000256" key="1">
    <source>
        <dbReference type="ARBA" id="ARBA00004141"/>
    </source>
</evidence>
<dbReference type="STRING" id="238.BBD35_14960"/>
<feature type="transmembrane region" description="Helical" evidence="6">
    <location>
        <begin position="12"/>
        <end position="34"/>
    </location>
</feature>
<protein>
    <submittedName>
        <fullName evidence="7">Prenyltransferase</fullName>
    </submittedName>
</protein>
<feature type="transmembrane region" description="Helical" evidence="6">
    <location>
        <begin position="96"/>
        <end position="115"/>
    </location>
</feature>
<keyword evidence="8" id="KW-1185">Reference proteome</keyword>
<reference evidence="7 8" key="1">
    <citation type="submission" date="2016-11" db="EMBL/GenBank/DDBJ databases">
        <title>Genome sequence and comparative genomic analysis of clinical strain Elizabethkingia meningoseptica 61421 PRCM.</title>
        <authorList>
            <person name="Wang M."/>
            <person name="Hu S."/>
            <person name="Cao L."/>
            <person name="Jiang T."/>
            <person name="Zhou Y."/>
            <person name="Ming D."/>
        </authorList>
    </citation>
    <scope>NUCLEOTIDE SEQUENCE [LARGE SCALE GENOMIC DNA]</scope>
    <source>
        <strain evidence="7 8">61421 PRCM</strain>
    </source>
</reference>
<dbReference type="Pfam" id="PF01040">
    <property type="entry name" value="UbiA"/>
    <property type="match status" value="1"/>
</dbReference>
<accession>A0A1V3U0U9</accession>
<dbReference type="OrthoDB" id="1142538at2"/>
<keyword evidence="7" id="KW-0808">Transferase</keyword>
<dbReference type="PANTHER" id="PTHR42723:SF1">
    <property type="entry name" value="CHLOROPHYLL SYNTHASE, CHLOROPLASTIC"/>
    <property type="match status" value="1"/>
</dbReference>
<comment type="subcellular location">
    <subcellularLocation>
        <location evidence="1">Membrane</location>
        <topology evidence="1">Multi-pass membrane protein</topology>
    </subcellularLocation>
</comment>
<evidence type="ECO:0000256" key="6">
    <source>
        <dbReference type="SAM" id="Phobius"/>
    </source>
</evidence>
<dbReference type="AlphaFoldDB" id="A0A1V3U0U9"/>
<feature type="transmembrane region" description="Helical" evidence="6">
    <location>
        <begin position="54"/>
        <end position="75"/>
    </location>
</feature>
<keyword evidence="4 6" id="KW-1133">Transmembrane helix</keyword>
<dbReference type="InterPro" id="IPR000537">
    <property type="entry name" value="UbiA_prenyltransferase"/>
</dbReference>
<dbReference type="GO" id="GO:0016020">
    <property type="term" value="C:membrane"/>
    <property type="evidence" value="ECO:0007669"/>
    <property type="project" value="UniProtKB-SubCell"/>
</dbReference>
<dbReference type="RefSeq" id="WP_069214739.1">
    <property type="nucleotide sequence ID" value="NZ_CP016378.1"/>
</dbReference>
<dbReference type="InterPro" id="IPR044878">
    <property type="entry name" value="UbiA_sf"/>
</dbReference>
<comment type="caution">
    <text evidence="7">The sequence shown here is derived from an EMBL/GenBank/DDBJ whole genome shotgun (WGS) entry which is preliminary data.</text>
</comment>
<feature type="transmembrane region" description="Helical" evidence="6">
    <location>
        <begin position="121"/>
        <end position="136"/>
    </location>
</feature>
<dbReference type="EMBL" id="MPOG01000008">
    <property type="protein sequence ID" value="OOH96124.1"/>
    <property type="molecule type" value="Genomic_DNA"/>
</dbReference>
<feature type="transmembrane region" description="Helical" evidence="6">
    <location>
        <begin position="218"/>
        <end position="236"/>
    </location>
</feature>
<sequence>MKNRLLSRLSVFIGFLLGARAFVTFLLIFALYVSTFFLFNQEESLKSFVFDYKVHGIIFCSFLSIMAGGIINQFYDREKDKITKPFRSRLQSFLEQKYFLYAYLTLNILSLGIAAFISQRVFIFFLVYHFLMWFYSHKLSKILIVNNLSFVGLSLYPFFGMLVYYQTYSRHLMLMSAFLFLILLIIDIIKDLLTINADRIFGYVTIANKYGTKTAKTVAVILLILNIFVSAIIVQGNEVHYLMSWYFCAGMFIQILVVYLLLNKTKFYSFSALNILRLWVFIGILCMLTDGILAYLHYY</sequence>
<feature type="transmembrane region" description="Helical" evidence="6">
    <location>
        <begin position="274"/>
        <end position="298"/>
    </location>
</feature>
<dbReference type="Proteomes" id="UP000188947">
    <property type="component" value="Unassembled WGS sequence"/>
</dbReference>
<feature type="transmembrane region" description="Helical" evidence="6">
    <location>
        <begin position="242"/>
        <end position="262"/>
    </location>
</feature>
<feature type="transmembrane region" description="Helical" evidence="6">
    <location>
        <begin position="171"/>
        <end position="189"/>
    </location>
</feature>
<dbReference type="InterPro" id="IPR050475">
    <property type="entry name" value="Prenyltransferase_related"/>
</dbReference>
<dbReference type="GO" id="GO:0016765">
    <property type="term" value="F:transferase activity, transferring alkyl or aryl (other than methyl) groups"/>
    <property type="evidence" value="ECO:0007669"/>
    <property type="project" value="InterPro"/>
</dbReference>
<keyword evidence="2" id="KW-1003">Cell membrane</keyword>
<keyword evidence="3 6" id="KW-0812">Transmembrane</keyword>
<organism evidence="7 8">
    <name type="scientific">Elizabethkingia meningoseptica</name>
    <name type="common">Chryseobacterium meningosepticum</name>
    <dbReference type="NCBI Taxonomy" id="238"/>
    <lineage>
        <taxon>Bacteria</taxon>
        <taxon>Pseudomonadati</taxon>
        <taxon>Bacteroidota</taxon>
        <taxon>Flavobacteriia</taxon>
        <taxon>Flavobacteriales</taxon>
        <taxon>Weeksellaceae</taxon>
        <taxon>Elizabethkingia</taxon>
    </lineage>
</organism>
<feature type="transmembrane region" description="Helical" evidence="6">
    <location>
        <begin position="143"/>
        <end position="165"/>
    </location>
</feature>
<dbReference type="PANTHER" id="PTHR42723">
    <property type="entry name" value="CHLOROPHYLL SYNTHASE"/>
    <property type="match status" value="1"/>
</dbReference>
<evidence type="ECO:0000256" key="5">
    <source>
        <dbReference type="ARBA" id="ARBA00023136"/>
    </source>
</evidence>
<dbReference type="Gene3D" id="1.10.357.140">
    <property type="entry name" value="UbiA prenyltransferase"/>
    <property type="match status" value="1"/>
</dbReference>
<evidence type="ECO:0000256" key="2">
    <source>
        <dbReference type="ARBA" id="ARBA00022475"/>
    </source>
</evidence>
<keyword evidence="5 6" id="KW-0472">Membrane</keyword>
<gene>
    <name evidence="7" type="ORF">BMF97_07150</name>
</gene>
<evidence type="ECO:0000313" key="8">
    <source>
        <dbReference type="Proteomes" id="UP000188947"/>
    </source>
</evidence>
<dbReference type="eggNOG" id="COG0382">
    <property type="taxonomic scope" value="Bacteria"/>
</dbReference>
<evidence type="ECO:0000256" key="4">
    <source>
        <dbReference type="ARBA" id="ARBA00022989"/>
    </source>
</evidence>
<evidence type="ECO:0000256" key="3">
    <source>
        <dbReference type="ARBA" id="ARBA00022692"/>
    </source>
</evidence>
<name>A0A1V3U0U9_ELIME</name>